<dbReference type="Proteomes" id="UP000011761">
    <property type="component" value="Unassembled WGS sequence"/>
</dbReference>
<reference evidence="1 2" key="1">
    <citation type="journal article" date="2012" name="PLoS Pathog.">
        <title>Diverse lifestyles and strategies of plant pathogenesis encoded in the genomes of eighteen Dothideomycetes fungi.</title>
        <authorList>
            <person name="Ohm R.A."/>
            <person name="Feau N."/>
            <person name="Henrissat B."/>
            <person name="Schoch C.L."/>
            <person name="Horwitz B.A."/>
            <person name="Barry K.W."/>
            <person name="Condon B.J."/>
            <person name="Copeland A.C."/>
            <person name="Dhillon B."/>
            <person name="Glaser F."/>
            <person name="Hesse C.N."/>
            <person name="Kosti I."/>
            <person name="LaButti K."/>
            <person name="Lindquist E.A."/>
            <person name="Lucas S."/>
            <person name="Salamov A.A."/>
            <person name="Bradshaw R.E."/>
            <person name="Ciuffetti L."/>
            <person name="Hamelin R.C."/>
            <person name="Kema G.H.J."/>
            <person name="Lawrence C."/>
            <person name="Scott J.A."/>
            <person name="Spatafora J.W."/>
            <person name="Turgeon B.G."/>
            <person name="de Wit P.J.G.M."/>
            <person name="Zhong S."/>
            <person name="Goodwin S.B."/>
            <person name="Grigoriev I.V."/>
        </authorList>
    </citation>
    <scope>NUCLEOTIDE SEQUENCE [LARGE SCALE GENOMIC DNA]</scope>
    <source>
        <strain evidence="1 2">UAMH 10762</strain>
    </source>
</reference>
<organism evidence="1 2">
    <name type="scientific">Baudoinia panamericana (strain UAMH 10762)</name>
    <name type="common">Angels' share fungus</name>
    <name type="synonym">Baudoinia compniacensis (strain UAMH 10762)</name>
    <dbReference type="NCBI Taxonomy" id="717646"/>
    <lineage>
        <taxon>Eukaryota</taxon>
        <taxon>Fungi</taxon>
        <taxon>Dikarya</taxon>
        <taxon>Ascomycota</taxon>
        <taxon>Pezizomycotina</taxon>
        <taxon>Dothideomycetes</taxon>
        <taxon>Dothideomycetidae</taxon>
        <taxon>Mycosphaerellales</taxon>
        <taxon>Teratosphaeriaceae</taxon>
        <taxon>Baudoinia</taxon>
    </lineage>
</organism>
<dbReference type="RefSeq" id="XP_007673889.1">
    <property type="nucleotide sequence ID" value="XM_007675699.1"/>
</dbReference>
<dbReference type="EMBL" id="KB445552">
    <property type="protein sequence ID" value="EMC98709.1"/>
    <property type="molecule type" value="Genomic_DNA"/>
</dbReference>
<accession>M2NH95</accession>
<dbReference type="HOGENOM" id="CLU_2026282_0_0_1"/>
<dbReference type="GeneID" id="19113352"/>
<gene>
    <name evidence="1" type="ORF">BAUCODRAFT_378429</name>
</gene>
<evidence type="ECO:0000313" key="2">
    <source>
        <dbReference type="Proteomes" id="UP000011761"/>
    </source>
</evidence>
<dbReference type="AlphaFoldDB" id="M2NH95"/>
<evidence type="ECO:0000313" key="1">
    <source>
        <dbReference type="EMBL" id="EMC98709.1"/>
    </source>
</evidence>
<protein>
    <submittedName>
        <fullName evidence="1">Uncharacterized protein</fullName>
    </submittedName>
</protein>
<name>M2NH95_BAUPA</name>
<keyword evidence="2" id="KW-1185">Reference proteome</keyword>
<proteinExistence type="predicted"/>
<sequence>MQPLPIIPYRVGVLPPSWLEADDQGLPQPLSASRTRRRWCRGTLKCNGEARLAVQASVNSCVSISLRHCTVLHRASLDLVGVSFPLTTMMFGGALSNLAGTSCPGSEAVTRCWWSTYTIMPR</sequence>
<dbReference type="KEGG" id="bcom:BAUCODRAFT_378429"/>